<dbReference type="InterPro" id="IPR050592">
    <property type="entry name" value="GDSL_lipolytic_enzyme"/>
</dbReference>
<dbReference type="PANTHER" id="PTHR45642">
    <property type="entry name" value="GDSL ESTERASE/LIPASE EXL3"/>
    <property type="match status" value="1"/>
</dbReference>
<organism evidence="1 2">
    <name type="scientific">Kingdonia uniflora</name>
    <dbReference type="NCBI Taxonomy" id="39325"/>
    <lineage>
        <taxon>Eukaryota</taxon>
        <taxon>Viridiplantae</taxon>
        <taxon>Streptophyta</taxon>
        <taxon>Embryophyta</taxon>
        <taxon>Tracheophyta</taxon>
        <taxon>Spermatophyta</taxon>
        <taxon>Magnoliopsida</taxon>
        <taxon>Ranunculales</taxon>
        <taxon>Circaeasteraceae</taxon>
        <taxon>Kingdonia</taxon>
    </lineage>
</organism>
<dbReference type="PANTHER" id="PTHR45642:SF3">
    <property type="entry name" value="OS09G0540400 PROTEIN"/>
    <property type="match status" value="1"/>
</dbReference>
<dbReference type="Gene3D" id="3.40.50.1110">
    <property type="entry name" value="SGNH hydrolase"/>
    <property type="match status" value="2"/>
</dbReference>
<accession>A0A7J7P4K8</accession>
<evidence type="ECO:0000313" key="1">
    <source>
        <dbReference type="EMBL" id="KAF6174108.1"/>
    </source>
</evidence>
<sequence>MSSTNLCDAATLPRYPTIFVFKDSTVDPSNNDFLPAMIKSNFFPYGQDFPDHIPTGRFTNGRLITNFLASLLEIKELLPPYMDPMLSKDKHRRVLALRLLDWGWISARTRAIPELRAPTEEYAIPVVYHTVGCCGSGFWAIGPLCNAATPTCSNPSQFIFWDAVHPTEEVYKVAATLAADKLL</sequence>
<dbReference type="InterPro" id="IPR036514">
    <property type="entry name" value="SGNH_hydro_sf"/>
</dbReference>
<evidence type="ECO:0008006" key="3">
    <source>
        <dbReference type="Google" id="ProtNLM"/>
    </source>
</evidence>
<evidence type="ECO:0000313" key="2">
    <source>
        <dbReference type="Proteomes" id="UP000541444"/>
    </source>
</evidence>
<comment type="caution">
    <text evidence="1">The sequence shown here is derived from an EMBL/GenBank/DDBJ whole genome shotgun (WGS) entry which is preliminary data.</text>
</comment>
<reference evidence="1 2" key="1">
    <citation type="journal article" date="2020" name="IScience">
        <title>Genome Sequencing of the Endangered Kingdonia uniflora (Circaeasteraceae, Ranunculales) Reveals Potential Mechanisms of Evolutionary Specialization.</title>
        <authorList>
            <person name="Sun Y."/>
            <person name="Deng T."/>
            <person name="Zhang A."/>
            <person name="Moore M.J."/>
            <person name="Landis J.B."/>
            <person name="Lin N."/>
            <person name="Zhang H."/>
            <person name="Zhang X."/>
            <person name="Huang J."/>
            <person name="Zhang X."/>
            <person name="Sun H."/>
            <person name="Wang H."/>
        </authorList>
    </citation>
    <scope>NUCLEOTIDE SEQUENCE [LARGE SCALE GENOMIC DNA]</scope>
    <source>
        <strain evidence="1">TB1705</strain>
        <tissue evidence="1">Leaf</tissue>
    </source>
</reference>
<keyword evidence="2" id="KW-1185">Reference proteome</keyword>
<dbReference type="EMBL" id="JACGCM010000304">
    <property type="protein sequence ID" value="KAF6174108.1"/>
    <property type="molecule type" value="Genomic_DNA"/>
</dbReference>
<dbReference type="OrthoDB" id="1600564at2759"/>
<proteinExistence type="predicted"/>
<gene>
    <name evidence="1" type="ORF">GIB67_020290</name>
</gene>
<dbReference type="AlphaFoldDB" id="A0A7J7P4K8"/>
<dbReference type="Proteomes" id="UP000541444">
    <property type="component" value="Unassembled WGS sequence"/>
</dbReference>
<name>A0A7J7P4K8_9MAGN</name>
<protein>
    <recommendedName>
        <fullName evidence="3">GDSL esterase/lipase</fullName>
    </recommendedName>
</protein>